<sequence length="115" mass="13249">MFEAHLTYAASPLADYAQDDPCIKLNTPASCWHAIHQCNLRYWITRGKRQSQTLLFLYIEFKKTDNSHGYKLIELLETESSAIKLSVKEAQKIINSTLLGTTLDRLKTEQWCQSL</sequence>
<dbReference type="EMBL" id="AP014545">
    <property type="protein sequence ID" value="BBB25659.1"/>
    <property type="molecule type" value="Genomic_DNA"/>
</dbReference>
<name>A0A7R6P487_9GAMM</name>
<evidence type="ECO:0000313" key="1">
    <source>
        <dbReference type="EMBL" id="BBB25659.1"/>
    </source>
</evidence>
<proteinExistence type="predicted"/>
<dbReference type="AlphaFoldDB" id="A0A7R6P487"/>
<dbReference type="OrthoDB" id="6120306at2"/>
<keyword evidence="2" id="KW-1185">Reference proteome</keyword>
<protein>
    <submittedName>
        <fullName evidence="1">Uncharacterized protein</fullName>
    </submittedName>
</protein>
<accession>A0A7R6P487</accession>
<dbReference type="Proteomes" id="UP000595663">
    <property type="component" value="Chromosome"/>
</dbReference>
<gene>
    <name evidence="1" type="ORF">AMJAP_1062</name>
</gene>
<dbReference type="RefSeq" id="WP_019622081.1">
    <property type="nucleotide sequence ID" value="NZ_AP014545.1"/>
</dbReference>
<dbReference type="KEGG" id="ajp:AMJAP_1062"/>
<evidence type="ECO:0000313" key="2">
    <source>
        <dbReference type="Proteomes" id="UP000595663"/>
    </source>
</evidence>
<organism evidence="1 2">
    <name type="scientific">Amphritea japonica ATCC BAA-1530</name>
    <dbReference type="NCBI Taxonomy" id="1278309"/>
    <lineage>
        <taxon>Bacteria</taxon>
        <taxon>Pseudomonadati</taxon>
        <taxon>Pseudomonadota</taxon>
        <taxon>Gammaproteobacteria</taxon>
        <taxon>Oceanospirillales</taxon>
        <taxon>Oceanospirillaceae</taxon>
        <taxon>Amphritea</taxon>
    </lineage>
</organism>
<reference evidence="1 2" key="1">
    <citation type="journal article" date="2008" name="Int. J. Syst. Evol. Microbiol.">
        <title>Amphritea japonica sp. nov. and Amphritea balenae sp. nov., isolated from the sediment adjacent to sperm whale carcasses off Kagoshima, Japan.</title>
        <authorList>
            <person name="Miyazaki M."/>
            <person name="Nogi Y."/>
            <person name="Fujiwara Y."/>
            <person name="Kawato M."/>
            <person name="Nagahama T."/>
            <person name="Kubokawa K."/>
            <person name="Horikoshi K."/>
        </authorList>
    </citation>
    <scope>NUCLEOTIDE SEQUENCE [LARGE SCALE GENOMIC DNA]</scope>
    <source>
        <strain evidence="1 2">ATCC BAA-1530</strain>
    </source>
</reference>